<evidence type="ECO:0000256" key="12">
    <source>
        <dbReference type="ARBA" id="ARBA00022989"/>
    </source>
</evidence>
<dbReference type="CDD" id="cd05387">
    <property type="entry name" value="BY-kinase"/>
    <property type="match status" value="1"/>
</dbReference>
<evidence type="ECO:0000259" key="18">
    <source>
        <dbReference type="Pfam" id="PF02706"/>
    </source>
</evidence>
<keyword evidence="6" id="KW-0997">Cell inner membrane</keyword>
<dbReference type="InterPro" id="IPR005702">
    <property type="entry name" value="Wzc-like_C"/>
</dbReference>
<evidence type="ECO:0000256" key="16">
    <source>
        <dbReference type="SAM" id="Coils"/>
    </source>
</evidence>
<dbReference type="GO" id="GO:0042802">
    <property type="term" value="F:identical protein binding"/>
    <property type="evidence" value="ECO:0007669"/>
    <property type="project" value="UniProtKB-ARBA"/>
</dbReference>
<evidence type="ECO:0000256" key="7">
    <source>
        <dbReference type="ARBA" id="ARBA00022679"/>
    </source>
</evidence>
<feature type="coiled-coil region" evidence="16">
    <location>
        <begin position="221"/>
        <end position="388"/>
    </location>
</feature>
<dbReference type="Proteomes" id="UP000614424">
    <property type="component" value="Unassembled WGS sequence"/>
</dbReference>
<keyword evidence="8 17" id="KW-0812">Transmembrane</keyword>
<feature type="domain" description="Polysaccharide chain length determinant N-terminal" evidence="18">
    <location>
        <begin position="6"/>
        <end position="94"/>
    </location>
</feature>
<comment type="subcellular location">
    <subcellularLocation>
        <location evidence="1">Cell inner membrane</location>
        <topology evidence="1">Multi-pass membrane protein</topology>
    </subcellularLocation>
</comment>
<dbReference type="InterPro" id="IPR027417">
    <property type="entry name" value="P-loop_NTPase"/>
</dbReference>
<dbReference type="Pfam" id="PF13614">
    <property type="entry name" value="AAA_31"/>
    <property type="match status" value="1"/>
</dbReference>
<comment type="similarity">
    <text evidence="3">Belongs to the etk/wzc family.</text>
</comment>
<dbReference type="GO" id="GO:0005524">
    <property type="term" value="F:ATP binding"/>
    <property type="evidence" value="ECO:0007669"/>
    <property type="project" value="UniProtKB-KW"/>
</dbReference>
<keyword evidence="5" id="KW-1003">Cell membrane</keyword>
<evidence type="ECO:0000256" key="2">
    <source>
        <dbReference type="ARBA" id="ARBA00007316"/>
    </source>
</evidence>
<keyword evidence="16" id="KW-0175">Coiled coil</keyword>
<dbReference type="EC" id="2.7.10.2" evidence="4"/>
<feature type="transmembrane region" description="Helical" evidence="17">
    <location>
        <begin position="21"/>
        <end position="45"/>
    </location>
</feature>
<sequence length="731" mass="81956">MIEEQEIHLRDYLRVIQKRKSIIATFFVITFIVVLIGTFSATPIYQASTQILVEKSDNTPLTGGGYYYNSYDPEFFGTQSQIIRSHNVARKVVDILSLDTNYEKYFPAEKNKPSVVKTTVASIKSFFANLLPSSNSFDAAHGASGKAWEKSKADIIATTIKSGVIVSPVEESRLLNIRYKSENPEFARLIANTVAQAYMEEVMAIKLNSSGYAIKWMTEKADAEKTKLAQSEKALQNFMKEQDIITIEDRITIIPQKLADLSARMTSAETRREELETVRAQVAKLRQANVNTETISVLAENKVLQALRDQILKAEQNISELSQKYGEKHPVMIKARSELKILQEKKAQEIDSSIQSINNEYELARNNELNVRRQLDQTKNEALNLNEKFIQYGIFKREVDTNRALYEALNIRIKEQGVTEDTQQVNVWVTEQAEMPQSPVSPKKMRNLLLGVVLGLFGGIGFAFFLEYLDNTVKDPSEVEARTGVNVLGVVELFDKEKGISAEIATRRYSESTFAENFKALRTSVLLSSAENPPKKILVTSMMPAEGKTTIASNLAMTLAMAENKVLLIDGDMRRPSLHKVYGLPNSKGLSSYLAGVENEGLVHQVDDADFYIMPSGPIPPNPSELLSSKRLQAMLLSLEKRFDFIIIDSAPLLGATDSLLISKVVDGTIFVSRAGKTTYDALRRGFKSYDDIQSLVLGVVINAIDMKQSEYQHYYGYYNYNYGSEDNARG</sequence>
<feature type="domain" description="Tyrosine-protein kinase G-rich" evidence="20">
    <location>
        <begin position="396"/>
        <end position="465"/>
    </location>
</feature>
<dbReference type="AlphaFoldDB" id="A0A8J6NBP8"/>
<evidence type="ECO:0000313" key="22">
    <source>
        <dbReference type="Proteomes" id="UP000614424"/>
    </source>
</evidence>
<keyword evidence="12 17" id="KW-1133">Transmembrane helix</keyword>
<dbReference type="Pfam" id="PF13807">
    <property type="entry name" value="GNVR"/>
    <property type="match status" value="1"/>
</dbReference>
<dbReference type="NCBIfam" id="TIGR01007">
    <property type="entry name" value="eps_fam"/>
    <property type="match status" value="1"/>
</dbReference>
<evidence type="ECO:0000256" key="8">
    <source>
        <dbReference type="ARBA" id="ARBA00022692"/>
    </source>
</evidence>
<comment type="caution">
    <text evidence="21">The sequence shown here is derived from an EMBL/GenBank/DDBJ whole genome shotgun (WGS) entry which is preliminary data.</text>
</comment>
<comment type="catalytic activity">
    <reaction evidence="15">
        <text>L-tyrosyl-[protein] + ATP = O-phospho-L-tyrosyl-[protein] + ADP + H(+)</text>
        <dbReference type="Rhea" id="RHEA:10596"/>
        <dbReference type="Rhea" id="RHEA-COMP:10136"/>
        <dbReference type="Rhea" id="RHEA-COMP:20101"/>
        <dbReference type="ChEBI" id="CHEBI:15378"/>
        <dbReference type="ChEBI" id="CHEBI:30616"/>
        <dbReference type="ChEBI" id="CHEBI:46858"/>
        <dbReference type="ChEBI" id="CHEBI:61978"/>
        <dbReference type="ChEBI" id="CHEBI:456216"/>
        <dbReference type="EC" id="2.7.10.2"/>
    </reaction>
</comment>
<evidence type="ECO:0000259" key="19">
    <source>
        <dbReference type="Pfam" id="PF13614"/>
    </source>
</evidence>
<proteinExistence type="inferred from homology"/>
<dbReference type="SUPFAM" id="SSF52540">
    <property type="entry name" value="P-loop containing nucleoside triphosphate hydrolases"/>
    <property type="match status" value="1"/>
</dbReference>
<feature type="domain" description="AAA" evidence="19">
    <location>
        <begin position="547"/>
        <end position="657"/>
    </location>
</feature>
<evidence type="ECO:0000256" key="14">
    <source>
        <dbReference type="ARBA" id="ARBA00023137"/>
    </source>
</evidence>
<accession>A0A8J6NBP8</accession>
<gene>
    <name evidence="21" type="ORF">H8E41_07700</name>
</gene>
<dbReference type="FunFam" id="3.40.50.300:FF:000527">
    <property type="entry name" value="Tyrosine-protein kinase etk"/>
    <property type="match status" value="1"/>
</dbReference>
<keyword evidence="11" id="KW-0067">ATP-binding</keyword>
<dbReference type="PANTHER" id="PTHR32309">
    <property type="entry name" value="TYROSINE-PROTEIN KINASE"/>
    <property type="match status" value="1"/>
</dbReference>
<keyword evidence="7 21" id="KW-0808">Transferase</keyword>
<dbReference type="InterPro" id="IPR025669">
    <property type="entry name" value="AAA_dom"/>
</dbReference>
<name>A0A8J6NBP8_9BACT</name>
<evidence type="ECO:0000259" key="20">
    <source>
        <dbReference type="Pfam" id="PF13807"/>
    </source>
</evidence>
<dbReference type="GO" id="GO:0004715">
    <property type="term" value="F:non-membrane spanning protein tyrosine kinase activity"/>
    <property type="evidence" value="ECO:0007669"/>
    <property type="project" value="UniProtKB-EC"/>
</dbReference>
<dbReference type="InterPro" id="IPR050445">
    <property type="entry name" value="Bact_polysacc_biosynth/exp"/>
</dbReference>
<dbReference type="InterPro" id="IPR032807">
    <property type="entry name" value="GNVR"/>
</dbReference>
<dbReference type="Gene3D" id="3.40.50.300">
    <property type="entry name" value="P-loop containing nucleotide triphosphate hydrolases"/>
    <property type="match status" value="1"/>
</dbReference>
<evidence type="ECO:0000256" key="13">
    <source>
        <dbReference type="ARBA" id="ARBA00023136"/>
    </source>
</evidence>
<dbReference type="EMBL" id="JACNJZ010000104">
    <property type="protein sequence ID" value="MBC8317776.1"/>
    <property type="molecule type" value="Genomic_DNA"/>
</dbReference>
<comment type="similarity">
    <text evidence="2">Belongs to the CpsD/CapB family.</text>
</comment>
<evidence type="ECO:0000256" key="10">
    <source>
        <dbReference type="ARBA" id="ARBA00022777"/>
    </source>
</evidence>
<protein>
    <recommendedName>
        <fullName evidence="4">non-specific protein-tyrosine kinase</fullName>
        <ecNumber evidence="4">2.7.10.2</ecNumber>
    </recommendedName>
</protein>
<evidence type="ECO:0000256" key="6">
    <source>
        <dbReference type="ARBA" id="ARBA00022519"/>
    </source>
</evidence>
<evidence type="ECO:0000256" key="17">
    <source>
        <dbReference type="SAM" id="Phobius"/>
    </source>
</evidence>
<dbReference type="GO" id="GO:0005886">
    <property type="term" value="C:plasma membrane"/>
    <property type="evidence" value="ECO:0007669"/>
    <property type="project" value="UniProtKB-SubCell"/>
</dbReference>
<keyword evidence="10" id="KW-0418">Kinase</keyword>
<reference evidence="21 22" key="1">
    <citation type="submission" date="2020-08" db="EMBL/GenBank/DDBJ databases">
        <title>Bridging the membrane lipid divide: bacteria of the FCB group superphylum have the potential to synthesize archaeal ether lipids.</title>
        <authorList>
            <person name="Villanueva L."/>
            <person name="Von Meijenfeldt F.A.B."/>
            <person name="Westbye A.B."/>
            <person name="Yadav S."/>
            <person name="Hopmans E.C."/>
            <person name="Dutilh B.E."/>
            <person name="Sinninghe Damste J.S."/>
        </authorList>
    </citation>
    <scope>NUCLEOTIDE SEQUENCE [LARGE SCALE GENOMIC DNA]</scope>
    <source>
        <strain evidence="21">NIOZ-UU47</strain>
    </source>
</reference>
<evidence type="ECO:0000256" key="5">
    <source>
        <dbReference type="ARBA" id="ARBA00022475"/>
    </source>
</evidence>
<keyword evidence="13 17" id="KW-0472">Membrane</keyword>
<evidence type="ECO:0000256" key="1">
    <source>
        <dbReference type="ARBA" id="ARBA00004429"/>
    </source>
</evidence>
<evidence type="ECO:0000256" key="11">
    <source>
        <dbReference type="ARBA" id="ARBA00022840"/>
    </source>
</evidence>
<evidence type="ECO:0000256" key="3">
    <source>
        <dbReference type="ARBA" id="ARBA00008883"/>
    </source>
</evidence>
<evidence type="ECO:0000256" key="15">
    <source>
        <dbReference type="ARBA" id="ARBA00051245"/>
    </source>
</evidence>
<dbReference type="InterPro" id="IPR003856">
    <property type="entry name" value="LPS_length_determ_N"/>
</dbReference>
<dbReference type="Pfam" id="PF02706">
    <property type="entry name" value="Wzz"/>
    <property type="match status" value="1"/>
</dbReference>
<evidence type="ECO:0000256" key="4">
    <source>
        <dbReference type="ARBA" id="ARBA00011903"/>
    </source>
</evidence>
<evidence type="ECO:0000313" key="21">
    <source>
        <dbReference type="EMBL" id="MBC8317776.1"/>
    </source>
</evidence>
<organism evidence="21 22">
    <name type="scientific">Candidatus Desulfobia pelagia</name>
    <dbReference type="NCBI Taxonomy" id="2841692"/>
    <lineage>
        <taxon>Bacteria</taxon>
        <taxon>Pseudomonadati</taxon>
        <taxon>Thermodesulfobacteriota</taxon>
        <taxon>Desulfobulbia</taxon>
        <taxon>Desulfobulbales</taxon>
        <taxon>Desulfobulbaceae</taxon>
        <taxon>Candidatus Desulfobia</taxon>
    </lineage>
</organism>
<evidence type="ECO:0000256" key="9">
    <source>
        <dbReference type="ARBA" id="ARBA00022741"/>
    </source>
</evidence>
<keyword evidence="9" id="KW-0547">Nucleotide-binding</keyword>
<keyword evidence="14" id="KW-0829">Tyrosine-protein kinase</keyword>
<dbReference type="PANTHER" id="PTHR32309:SF13">
    <property type="entry name" value="FERRIC ENTEROBACTIN TRANSPORT PROTEIN FEPE"/>
    <property type="match status" value="1"/>
</dbReference>